<name>A0A6P1TLY2_9FIRM</name>
<dbReference type="InterPro" id="IPR050834">
    <property type="entry name" value="Glycosyltransf_2"/>
</dbReference>
<feature type="domain" description="Glycosyltransferase 2-like" evidence="1">
    <location>
        <begin position="8"/>
        <end position="171"/>
    </location>
</feature>
<dbReference type="InterPro" id="IPR029044">
    <property type="entry name" value="Nucleotide-diphossugar_trans"/>
</dbReference>
<keyword evidence="3" id="KW-1185">Reference proteome</keyword>
<reference evidence="2 3" key="1">
    <citation type="submission" date="2020-01" db="EMBL/GenBank/DDBJ databases">
        <title>Genome analysis of Anaerocolumna sp. CBA3638.</title>
        <authorList>
            <person name="Kim J."/>
            <person name="Roh S.W."/>
        </authorList>
    </citation>
    <scope>NUCLEOTIDE SEQUENCE [LARGE SCALE GENOMIC DNA]</scope>
    <source>
        <strain evidence="2 3">CBA3638</strain>
    </source>
</reference>
<dbReference type="EMBL" id="CP048000">
    <property type="protein sequence ID" value="QHQ60685.1"/>
    <property type="molecule type" value="Genomic_DNA"/>
</dbReference>
<dbReference type="SUPFAM" id="SSF51735">
    <property type="entry name" value="NAD(P)-binding Rossmann-fold domains"/>
    <property type="match status" value="1"/>
</dbReference>
<evidence type="ECO:0000313" key="2">
    <source>
        <dbReference type="EMBL" id="QHQ60685.1"/>
    </source>
</evidence>
<keyword evidence="2" id="KW-0808">Transferase</keyword>
<dbReference type="PANTHER" id="PTHR43685:SF2">
    <property type="entry name" value="GLYCOSYLTRANSFERASE 2-LIKE DOMAIN-CONTAINING PROTEIN"/>
    <property type="match status" value="1"/>
</dbReference>
<dbReference type="KEGG" id="anr:Ana3638_07785"/>
<dbReference type="Pfam" id="PF00535">
    <property type="entry name" value="Glycos_transf_2"/>
    <property type="match status" value="1"/>
</dbReference>
<evidence type="ECO:0000313" key="3">
    <source>
        <dbReference type="Proteomes" id="UP000464314"/>
    </source>
</evidence>
<accession>A0A6P1TLY2</accession>
<dbReference type="InterPro" id="IPR036291">
    <property type="entry name" value="NAD(P)-bd_dom_sf"/>
</dbReference>
<gene>
    <name evidence="2" type="ORF">Ana3638_07785</name>
</gene>
<dbReference type="AlphaFoldDB" id="A0A6P1TLY2"/>
<dbReference type="SUPFAM" id="SSF53448">
    <property type="entry name" value="Nucleotide-diphospho-sugar transferases"/>
    <property type="match status" value="1"/>
</dbReference>
<dbReference type="GO" id="GO:0016740">
    <property type="term" value="F:transferase activity"/>
    <property type="evidence" value="ECO:0007669"/>
    <property type="project" value="UniProtKB-KW"/>
</dbReference>
<dbReference type="PANTHER" id="PTHR43685">
    <property type="entry name" value="GLYCOSYLTRANSFERASE"/>
    <property type="match status" value="1"/>
</dbReference>
<dbReference type="RefSeq" id="WP_161837519.1">
    <property type="nucleotide sequence ID" value="NZ_CP048000.1"/>
</dbReference>
<evidence type="ECO:0000259" key="1">
    <source>
        <dbReference type="Pfam" id="PF00535"/>
    </source>
</evidence>
<dbReference type="Proteomes" id="UP000464314">
    <property type="component" value="Chromosome"/>
</dbReference>
<dbReference type="InterPro" id="IPR001173">
    <property type="entry name" value="Glyco_trans_2-like"/>
</dbReference>
<proteinExistence type="predicted"/>
<organism evidence="2 3">
    <name type="scientific">Anaerocolumna sedimenticola</name>
    <dbReference type="NCBI Taxonomy" id="2696063"/>
    <lineage>
        <taxon>Bacteria</taxon>
        <taxon>Bacillati</taxon>
        <taxon>Bacillota</taxon>
        <taxon>Clostridia</taxon>
        <taxon>Lachnospirales</taxon>
        <taxon>Lachnospiraceae</taxon>
        <taxon>Anaerocolumna</taxon>
    </lineage>
</organism>
<sequence>MDYTPLISIIIPTYNRAKTIVAAVKSVLEQTFIDFEIIVVDDASIDNTGELIQELQDQRIRYIKNDHNKGANASRNIGILHSKGSYIAFQDSDDVWRKDKLEKQIDLIIKADKNVGVVYTGFMHHRGKRIDYIPSKSISLYDKNGGIYQYLLLTKINIVSTQTILVKKECFDTVGVFDENMPRLQDWEMCIRLAQKYEFILIDEPLVDVYFTSESISANPLAYIKARCIMLRKFYDYKNNLEMFNYVLKDILCFSAENFLIRDCIDILDEYFNKQILNTGILVDCMISINEKREKFRSNYYTINKWLNLIEKGLRIDQYLISKGYKNIAIYGLGELGRHIYNGFRDSEIIIDYAIDKLKGNYSDININVYSLEEKLKPVDVIIVSVIYNFKQIEKELQKKITCPILSFDSIIDDMLNEY</sequence>
<dbReference type="Gene3D" id="3.90.550.10">
    <property type="entry name" value="Spore Coat Polysaccharide Biosynthesis Protein SpsA, Chain A"/>
    <property type="match status" value="1"/>
</dbReference>
<protein>
    <submittedName>
        <fullName evidence="2">Glycosyltransferase</fullName>
    </submittedName>
</protein>